<evidence type="ECO:0000256" key="2">
    <source>
        <dbReference type="ARBA" id="ARBA00007206"/>
    </source>
</evidence>
<keyword evidence="12" id="KW-1185">Reference proteome</keyword>
<dbReference type="Gene3D" id="6.10.140.1450">
    <property type="match status" value="1"/>
</dbReference>
<evidence type="ECO:0000256" key="5">
    <source>
        <dbReference type="ARBA" id="ARBA00023242"/>
    </source>
</evidence>
<name>A0AAV5U001_9BILA</name>
<evidence type="ECO:0000256" key="3">
    <source>
        <dbReference type="ARBA" id="ARBA00022478"/>
    </source>
</evidence>
<comment type="subunit">
    <text evidence="6">Component of the RNA polymerase III (Pol III) complex consisting of 17 subunits.</text>
</comment>
<comment type="function">
    <text evidence="6">DNA-dependent RNA polymerase catalyzes the transcription of DNA into RNA using the four ribonucleoside triphosphates as substrates. Specific core component of RNA polymerase III which synthesizes small RNAs, such as 5S rRNA and tRNAs.</text>
</comment>
<dbReference type="InterPro" id="IPR008806">
    <property type="entry name" value="RNA_pol_III_Rpc82_C"/>
</dbReference>
<dbReference type="Pfam" id="PF08221">
    <property type="entry name" value="HTH_9"/>
    <property type="match status" value="1"/>
</dbReference>
<feature type="compositionally biased region" description="Basic and acidic residues" evidence="7">
    <location>
        <begin position="226"/>
        <end position="241"/>
    </location>
</feature>
<dbReference type="Pfam" id="PF05645">
    <property type="entry name" value="RNA_pol_Rpc82"/>
    <property type="match status" value="1"/>
</dbReference>
<evidence type="ECO:0000313" key="12">
    <source>
        <dbReference type="Proteomes" id="UP001432027"/>
    </source>
</evidence>
<feature type="domain" description="RNA polymerase III Rpc82 C -terminal" evidence="8">
    <location>
        <begin position="148"/>
        <end position="368"/>
    </location>
</feature>
<evidence type="ECO:0000259" key="9">
    <source>
        <dbReference type="Pfam" id="PF08221"/>
    </source>
</evidence>
<dbReference type="Proteomes" id="UP001432027">
    <property type="component" value="Unassembled WGS sequence"/>
</dbReference>
<dbReference type="GO" id="GO:0003697">
    <property type="term" value="F:single-stranded DNA binding"/>
    <property type="evidence" value="ECO:0007669"/>
    <property type="project" value="UniProtKB-UniRule"/>
</dbReference>
<dbReference type="GO" id="GO:0005666">
    <property type="term" value="C:RNA polymerase III complex"/>
    <property type="evidence" value="ECO:0007669"/>
    <property type="project" value="UniProtKB-UniRule"/>
</dbReference>
<dbReference type="EMBL" id="BTSX01000005">
    <property type="protein sequence ID" value="GMT00196.1"/>
    <property type="molecule type" value="Genomic_DNA"/>
</dbReference>
<evidence type="ECO:0000256" key="4">
    <source>
        <dbReference type="ARBA" id="ARBA00023163"/>
    </source>
</evidence>
<keyword evidence="5 6" id="KW-0539">Nucleus</keyword>
<dbReference type="InterPro" id="IPR039748">
    <property type="entry name" value="RPC3"/>
</dbReference>
<proteinExistence type="inferred from homology"/>
<dbReference type="FunFam" id="1.10.10.10:FF:000420">
    <property type="entry name" value="RNA polymerase III subunit, putative"/>
    <property type="match status" value="1"/>
</dbReference>
<gene>
    <name evidence="11" type="ORF">PENTCL1PPCAC_22370</name>
</gene>
<feature type="non-terminal residue" evidence="11">
    <location>
        <position position="568"/>
    </location>
</feature>
<evidence type="ECO:0000313" key="11">
    <source>
        <dbReference type="EMBL" id="GMT00196.1"/>
    </source>
</evidence>
<dbReference type="InterPro" id="IPR036388">
    <property type="entry name" value="WH-like_DNA-bd_sf"/>
</dbReference>
<protein>
    <recommendedName>
        <fullName evidence="6">DNA-directed RNA polymerase III subunit RPC3</fullName>
        <shortName evidence="6">RNA polymerase III subunit C3</shortName>
    </recommendedName>
</protein>
<evidence type="ECO:0000256" key="7">
    <source>
        <dbReference type="SAM" id="MobiDB-lite"/>
    </source>
</evidence>
<comment type="similarity">
    <text evidence="2 6">Belongs to the eukaryotic RPC3/POLR3C RNA polymerase subunit family.</text>
</comment>
<evidence type="ECO:0000259" key="10">
    <source>
        <dbReference type="Pfam" id="PF22536"/>
    </source>
</evidence>
<dbReference type="AlphaFoldDB" id="A0AAV5U001"/>
<keyword evidence="4 6" id="KW-0804">Transcription</keyword>
<feature type="domain" description="DNA-directed RNA polymerase III subunit RPC3 winged-helix" evidence="10">
    <location>
        <begin position="376"/>
        <end position="452"/>
    </location>
</feature>
<dbReference type="InterPro" id="IPR013197">
    <property type="entry name" value="RNA_pol_III_RPC82-rel_HTH"/>
</dbReference>
<evidence type="ECO:0000256" key="1">
    <source>
        <dbReference type="ARBA" id="ARBA00004123"/>
    </source>
</evidence>
<dbReference type="GO" id="GO:0006351">
    <property type="term" value="P:DNA-templated transcription"/>
    <property type="evidence" value="ECO:0007669"/>
    <property type="project" value="InterPro"/>
</dbReference>
<evidence type="ECO:0000256" key="6">
    <source>
        <dbReference type="RuleBase" id="RU367076"/>
    </source>
</evidence>
<dbReference type="PANTHER" id="PTHR12949">
    <property type="entry name" value="RNA POLYMERASE III DNA DIRECTED -RELATED"/>
    <property type="match status" value="1"/>
</dbReference>
<comment type="subcellular location">
    <subcellularLocation>
        <location evidence="1 6">Nucleus</location>
    </subcellularLocation>
</comment>
<feature type="region of interest" description="Disordered" evidence="7">
    <location>
        <begin position="217"/>
        <end position="241"/>
    </location>
</feature>
<sequence>MPCGRREVDLCTMILEDHFGTTAARVGSMCLREKLNLGGVIVAMQRVKEGEEKIPPKKVRRALAVLEQHNLLRLGVDSAYRTTYETNPEAVQMMMTFPRACLTAKKLYGSAAEAICEELASKGRLSCSEAIRRARQRLQLPVGELKQKFSWLAESQFLIRCPPVESKLRGTPVFAAVWEKFAMPDEIASMPDTTEEEAAKQATVNMEEDIKPDINLLKASRKRKVPSGEERKLDEESKTKPDPDASILWQINIPRFKRYIRDEIVLEQVCGRMRSNDEASEKSAQNVELAMRALLKVAELRSPNPDANQTPPITLMDVVRSAKDAEMAITKQELDWAFTLIVDDSRGIVRKAGDSGGGLFVLDFDKALSLAVDTHVDSLVREQIDSKAVRIRRLIRMKGYLEEDTIDKTVMMSAKQTRDLLYSMLEENYVCVKPIGRTNDFAPARTIGLYYVDQSQTVRTLIESTCMMLRNIIIRRLQLEKDNKYLIDRQMKMENIMNAIDTSENIDEDEKRQQKAEVEELYMSADVRRDLEVFQKNLSLLHTSEIEVEKVLFTFRAYLRSVTTRRFQ</sequence>
<accession>A0AAV5U001</accession>
<feature type="domain" description="RNA polymerase III subunit RPC82-related helix-turn-helix" evidence="9">
    <location>
        <begin position="10"/>
        <end position="72"/>
    </location>
</feature>
<comment type="caution">
    <text evidence="11">The sequence shown here is derived from an EMBL/GenBank/DDBJ whole genome shotgun (WGS) entry which is preliminary data.</text>
</comment>
<dbReference type="Pfam" id="PF22536">
    <property type="entry name" value="WHD_POLR3C"/>
    <property type="match status" value="1"/>
</dbReference>
<keyword evidence="3 6" id="KW-0240">DNA-directed RNA polymerase</keyword>
<organism evidence="11 12">
    <name type="scientific">Pristionchus entomophagus</name>
    <dbReference type="NCBI Taxonomy" id="358040"/>
    <lineage>
        <taxon>Eukaryota</taxon>
        <taxon>Metazoa</taxon>
        <taxon>Ecdysozoa</taxon>
        <taxon>Nematoda</taxon>
        <taxon>Chromadorea</taxon>
        <taxon>Rhabditida</taxon>
        <taxon>Rhabditina</taxon>
        <taxon>Diplogasteromorpha</taxon>
        <taxon>Diplogasteroidea</taxon>
        <taxon>Neodiplogasteridae</taxon>
        <taxon>Pristionchus</taxon>
    </lineage>
</organism>
<dbReference type="InterPro" id="IPR055207">
    <property type="entry name" value="POLR3C_WHD"/>
</dbReference>
<evidence type="ECO:0000259" key="8">
    <source>
        <dbReference type="Pfam" id="PF05645"/>
    </source>
</evidence>
<dbReference type="Gene3D" id="1.10.10.10">
    <property type="entry name" value="Winged helix-like DNA-binding domain superfamily/Winged helix DNA-binding domain"/>
    <property type="match status" value="4"/>
</dbReference>
<reference evidence="11" key="1">
    <citation type="submission" date="2023-10" db="EMBL/GenBank/DDBJ databases">
        <title>Genome assembly of Pristionchus species.</title>
        <authorList>
            <person name="Yoshida K."/>
            <person name="Sommer R.J."/>
        </authorList>
    </citation>
    <scope>NUCLEOTIDE SEQUENCE</scope>
    <source>
        <strain evidence="11">RS0144</strain>
    </source>
</reference>
<dbReference type="PANTHER" id="PTHR12949:SF0">
    <property type="entry name" value="DNA-DIRECTED RNA POLYMERASE III SUBUNIT RPC3"/>
    <property type="match status" value="1"/>
</dbReference>